<feature type="transmembrane region" description="Helical" evidence="6">
    <location>
        <begin position="140"/>
        <end position="161"/>
    </location>
</feature>
<feature type="transmembrane region" description="Helical" evidence="6">
    <location>
        <begin position="167"/>
        <end position="185"/>
    </location>
</feature>
<keyword evidence="4 6" id="KW-1133">Transmembrane helix</keyword>
<name>A0ABT5E2F0_9BACT</name>
<dbReference type="InterPro" id="IPR006214">
    <property type="entry name" value="Bax_inhibitor_1-related"/>
</dbReference>
<evidence type="ECO:0000313" key="7">
    <source>
        <dbReference type="EMBL" id="MDC0719991.1"/>
    </source>
</evidence>
<protein>
    <submittedName>
        <fullName evidence="7">Bax inhibitor-1/YccA family protein</fullName>
    </submittedName>
</protein>
<proteinExistence type="inferred from homology"/>
<comment type="subcellular location">
    <subcellularLocation>
        <location evidence="1">Membrane</location>
        <topology evidence="1">Multi-pass membrane protein</topology>
    </subcellularLocation>
</comment>
<dbReference type="RefSeq" id="WP_272088488.1">
    <property type="nucleotide sequence ID" value="NZ_JAQNDL010000002.1"/>
</dbReference>
<accession>A0ABT5E2F0</accession>
<gene>
    <name evidence="7" type="ORF">POL25_24040</name>
</gene>
<evidence type="ECO:0000256" key="5">
    <source>
        <dbReference type="ARBA" id="ARBA00023136"/>
    </source>
</evidence>
<evidence type="ECO:0000256" key="4">
    <source>
        <dbReference type="ARBA" id="ARBA00022989"/>
    </source>
</evidence>
<evidence type="ECO:0000313" key="8">
    <source>
        <dbReference type="Proteomes" id="UP001221686"/>
    </source>
</evidence>
<dbReference type="PANTHER" id="PTHR23291:SF50">
    <property type="entry name" value="PROTEIN LIFEGUARD 4"/>
    <property type="match status" value="1"/>
</dbReference>
<dbReference type="Pfam" id="PF01027">
    <property type="entry name" value="Bax1-I"/>
    <property type="match status" value="1"/>
</dbReference>
<organism evidence="7 8">
    <name type="scientific">Nannocystis bainbridge</name>
    <dbReference type="NCBI Taxonomy" id="2995303"/>
    <lineage>
        <taxon>Bacteria</taxon>
        <taxon>Pseudomonadati</taxon>
        <taxon>Myxococcota</taxon>
        <taxon>Polyangia</taxon>
        <taxon>Nannocystales</taxon>
        <taxon>Nannocystaceae</taxon>
        <taxon>Nannocystis</taxon>
    </lineage>
</organism>
<comment type="similarity">
    <text evidence="2 6">Belongs to the BI1 family.</text>
</comment>
<evidence type="ECO:0000256" key="6">
    <source>
        <dbReference type="RuleBase" id="RU004379"/>
    </source>
</evidence>
<feature type="transmembrane region" description="Helical" evidence="6">
    <location>
        <begin position="56"/>
        <end position="75"/>
    </location>
</feature>
<comment type="caution">
    <text evidence="7">The sequence shown here is derived from an EMBL/GenBank/DDBJ whole genome shotgun (WGS) entry which is preliminary data.</text>
</comment>
<keyword evidence="5 6" id="KW-0472">Membrane</keyword>
<dbReference type="PANTHER" id="PTHR23291">
    <property type="entry name" value="BAX INHIBITOR-RELATED"/>
    <property type="match status" value="1"/>
</dbReference>
<reference evidence="7 8" key="1">
    <citation type="submission" date="2022-11" db="EMBL/GenBank/DDBJ databases">
        <title>Minimal conservation of predation-associated metabolite biosynthetic gene clusters underscores biosynthetic potential of Myxococcota including descriptions for ten novel species: Archangium lansinium sp. nov., Myxococcus landrumus sp. nov., Nannocystis bai.</title>
        <authorList>
            <person name="Ahearne A."/>
            <person name="Stevens C."/>
            <person name="Dowd S."/>
        </authorList>
    </citation>
    <scope>NUCLEOTIDE SEQUENCE [LARGE SCALE GENOMIC DNA]</scope>
    <source>
        <strain evidence="7 8">BB15-2</strain>
    </source>
</reference>
<dbReference type="CDD" id="cd10432">
    <property type="entry name" value="BI-1-like_bacterial"/>
    <property type="match status" value="1"/>
</dbReference>
<keyword evidence="8" id="KW-1185">Reference proteome</keyword>
<sequence length="229" mass="24137">MSERLRDPLGIDLHAGVGRFMHSVYAWMAAGVGLSAATAIALSSEPRLELAQASELRVLFWPAMAVAVLVIGARLHRLPPTVARVAFLTFSVLLGAALAWLGSATRVSAEQLGTAAGVAAGVFVAGSLVGFYSRRDLSPWGAALATGLIGALVAMFLDAAALRQPGLHVLLQALLAVVFAGFVAYDGQRVKQMYRTHGRRENLAVVGALKLYLDYVNLTLATLQITSGQ</sequence>
<feature type="transmembrane region" description="Helical" evidence="6">
    <location>
        <begin position="82"/>
        <end position="102"/>
    </location>
</feature>
<feature type="transmembrane region" description="Helical" evidence="6">
    <location>
        <begin position="114"/>
        <end position="133"/>
    </location>
</feature>
<dbReference type="EMBL" id="JAQNDL010000002">
    <property type="protein sequence ID" value="MDC0719991.1"/>
    <property type="molecule type" value="Genomic_DNA"/>
</dbReference>
<keyword evidence="3 6" id="KW-0812">Transmembrane</keyword>
<feature type="transmembrane region" description="Helical" evidence="6">
    <location>
        <begin position="24"/>
        <end position="44"/>
    </location>
</feature>
<evidence type="ECO:0000256" key="3">
    <source>
        <dbReference type="ARBA" id="ARBA00022692"/>
    </source>
</evidence>
<dbReference type="Proteomes" id="UP001221686">
    <property type="component" value="Unassembled WGS sequence"/>
</dbReference>
<evidence type="ECO:0000256" key="2">
    <source>
        <dbReference type="ARBA" id="ARBA00010350"/>
    </source>
</evidence>
<evidence type="ECO:0000256" key="1">
    <source>
        <dbReference type="ARBA" id="ARBA00004141"/>
    </source>
</evidence>